<dbReference type="PANTHER" id="PTHR24221:SF654">
    <property type="entry name" value="ATP-BINDING CASSETTE SUB-FAMILY B MEMBER 6"/>
    <property type="match status" value="1"/>
</dbReference>
<dbReference type="SUPFAM" id="SSF90123">
    <property type="entry name" value="ABC transporter transmembrane region"/>
    <property type="match status" value="1"/>
</dbReference>
<evidence type="ECO:0000259" key="6">
    <source>
        <dbReference type="PROSITE" id="PS50929"/>
    </source>
</evidence>
<dbReference type="GO" id="GO:0005886">
    <property type="term" value="C:plasma membrane"/>
    <property type="evidence" value="ECO:0007669"/>
    <property type="project" value="UniProtKB-SubCell"/>
</dbReference>
<feature type="transmembrane region" description="Helical" evidence="5">
    <location>
        <begin position="17"/>
        <end position="34"/>
    </location>
</feature>
<dbReference type="RefSeq" id="WP_270917859.1">
    <property type="nucleotide sequence ID" value="NZ_CP127247.1"/>
</dbReference>
<dbReference type="PROSITE" id="PS50929">
    <property type="entry name" value="ABC_TM1F"/>
    <property type="match status" value="1"/>
</dbReference>
<feature type="transmembrane region" description="Helical" evidence="5">
    <location>
        <begin position="264"/>
        <end position="288"/>
    </location>
</feature>
<evidence type="ECO:0000256" key="5">
    <source>
        <dbReference type="SAM" id="Phobius"/>
    </source>
</evidence>
<gene>
    <name evidence="7" type="ORF">QPJ95_12805</name>
</gene>
<accession>A0A9Y2P524</accession>
<keyword evidence="2 5" id="KW-0812">Transmembrane</keyword>
<reference evidence="7 8" key="1">
    <citation type="submission" date="2023-06" db="EMBL/GenBank/DDBJ databases">
        <title>Parasedimentitalea psychrophila sp. nov., a psychrophilic bacterium isolated from deep-sea sediment.</title>
        <authorList>
            <person name="Li A."/>
        </authorList>
    </citation>
    <scope>NUCLEOTIDE SEQUENCE [LARGE SCALE GENOMIC DNA]</scope>
    <source>
        <strain evidence="7 8">QS115</strain>
    </source>
</reference>
<evidence type="ECO:0000256" key="2">
    <source>
        <dbReference type="ARBA" id="ARBA00022692"/>
    </source>
</evidence>
<dbReference type="EMBL" id="CP127247">
    <property type="protein sequence ID" value="WIY23538.1"/>
    <property type="molecule type" value="Genomic_DNA"/>
</dbReference>
<protein>
    <submittedName>
        <fullName evidence="7">ABC transporter ATP-binding protein</fullName>
    </submittedName>
</protein>
<dbReference type="InterPro" id="IPR011527">
    <property type="entry name" value="ABC1_TM_dom"/>
</dbReference>
<comment type="subcellular location">
    <subcellularLocation>
        <location evidence="1">Cell membrane</location>
        <topology evidence="1">Multi-pass membrane protein</topology>
    </subcellularLocation>
</comment>
<organism evidence="7 8">
    <name type="scientific">Parasedimentitalea psychrophila</name>
    <dbReference type="NCBI Taxonomy" id="2997337"/>
    <lineage>
        <taxon>Bacteria</taxon>
        <taxon>Pseudomonadati</taxon>
        <taxon>Pseudomonadota</taxon>
        <taxon>Alphaproteobacteria</taxon>
        <taxon>Rhodobacterales</taxon>
        <taxon>Paracoccaceae</taxon>
        <taxon>Parasedimentitalea</taxon>
    </lineage>
</organism>
<feature type="transmembrane region" description="Helical" evidence="5">
    <location>
        <begin position="236"/>
        <end position="258"/>
    </location>
</feature>
<keyword evidence="3 5" id="KW-1133">Transmembrane helix</keyword>
<proteinExistence type="predicted"/>
<dbReference type="GO" id="GO:0034040">
    <property type="term" value="F:ATPase-coupled lipid transmembrane transporter activity"/>
    <property type="evidence" value="ECO:0007669"/>
    <property type="project" value="TreeGrafter"/>
</dbReference>
<keyword evidence="4 5" id="KW-0472">Membrane</keyword>
<dbReference type="InterPro" id="IPR039421">
    <property type="entry name" value="Type_1_exporter"/>
</dbReference>
<dbReference type="InterPro" id="IPR036640">
    <property type="entry name" value="ABC1_TM_sf"/>
</dbReference>
<dbReference type="GO" id="GO:0005524">
    <property type="term" value="F:ATP binding"/>
    <property type="evidence" value="ECO:0007669"/>
    <property type="project" value="UniProtKB-KW"/>
</dbReference>
<keyword evidence="7" id="KW-0067">ATP-binding</keyword>
<evidence type="ECO:0000256" key="3">
    <source>
        <dbReference type="ARBA" id="ARBA00022989"/>
    </source>
</evidence>
<feature type="transmembrane region" description="Helical" evidence="5">
    <location>
        <begin position="54"/>
        <end position="75"/>
    </location>
</feature>
<dbReference type="GO" id="GO:0140359">
    <property type="term" value="F:ABC-type transporter activity"/>
    <property type="evidence" value="ECO:0007669"/>
    <property type="project" value="InterPro"/>
</dbReference>
<dbReference type="KEGG" id="ppso:QPJ95_12805"/>
<keyword evidence="8" id="KW-1185">Reference proteome</keyword>
<evidence type="ECO:0000313" key="7">
    <source>
        <dbReference type="EMBL" id="WIY23538.1"/>
    </source>
</evidence>
<dbReference type="AlphaFoldDB" id="A0A9Y2P524"/>
<evidence type="ECO:0000256" key="4">
    <source>
        <dbReference type="ARBA" id="ARBA00023136"/>
    </source>
</evidence>
<dbReference type="CDD" id="cd07346">
    <property type="entry name" value="ABC_6TM_exporters"/>
    <property type="match status" value="1"/>
</dbReference>
<evidence type="ECO:0000256" key="1">
    <source>
        <dbReference type="ARBA" id="ARBA00004651"/>
    </source>
</evidence>
<dbReference type="Pfam" id="PF00664">
    <property type="entry name" value="ABC_membrane"/>
    <property type="match status" value="1"/>
</dbReference>
<keyword evidence="7" id="KW-0547">Nucleotide-binding</keyword>
<dbReference type="PANTHER" id="PTHR24221">
    <property type="entry name" value="ATP-BINDING CASSETTE SUB-FAMILY B"/>
    <property type="match status" value="1"/>
</dbReference>
<dbReference type="Proteomes" id="UP001238334">
    <property type="component" value="Chromosome"/>
</dbReference>
<feature type="domain" description="ABC transmembrane type-1" evidence="6">
    <location>
        <begin position="17"/>
        <end position="293"/>
    </location>
</feature>
<evidence type="ECO:0000313" key="8">
    <source>
        <dbReference type="Proteomes" id="UP001238334"/>
    </source>
</evidence>
<name>A0A9Y2P524_9RHOB</name>
<dbReference type="Gene3D" id="1.20.1560.10">
    <property type="entry name" value="ABC transporter type 1, transmembrane domain"/>
    <property type="match status" value="1"/>
</dbReference>
<sequence length="312" mass="33658">MLQLYTAIWRVSGGRQLVLIAFSISIAALAALPLKFQQEIVNTLTNGAATAETLFWLGAGMMAAIVLSLVLKWLLGLRSGVLGEDIIRLLRQRLYSATNRNRPEPGAIQTGGIQTGTLTTAISAEAEELGKFAGSAFSEPVVQIGTLISVIGFIASTQPQLGTIALAMIAPQVLLVLFSQNRINALVADRVRILRRATDQISAAEVAAAEQSVLDEFDRIFETRRQMFIWKLSTKFLLSTINGAGTVAVLMLGGWLVLQGRTDVGTVVAATLGLSRLQGPTAFLIAFYRQVSANRVKFELLRDILPPHVNSS</sequence>